<gene>
    <name evidence="1" type="ORF">SCALOS_LOCUS6460</name>
</gene>
<organism evidence="1 2">
    <name type="scientific">Scutellospora calospora</name>
    <dbReference type="NCBI Taxonomy" id="85575"/>
    <lineage>
        <taxon>Eukaryota</taxon>
        <taxon>Fungi</taxon>
        <taxon>Fungi incertae sedis</taxon>
        <taxon>Mucoromycota</taxon>
        <taxon>Glomeromycotina</taxon>
        <taxon>Glomeromycetes</taxon>
        <taxon>Diversisporales</taxon>
        <taxon>Gigasporaceae</taxon>
        <taxon>Scutellospora</taxon>
    </lineage>
</organism>
<feature type="non-terminal residue" evidence="1">
    <location>
        <position position="1"/>
    </location>
</feature>
<dbReference type="Proteomes" id="UP000789860">
    <property type="component" value="Unassembled WGS sequence"/>
</dbReference>
<protein>
    <submittedName>
        <fullName evidence="1">8406_t:CDS:1</fullName>
    </submittedName>
</protein>
<accession>A0ACA9MN58</accession>
<reference evidence="1" key="1">
    <citation type="submission" date="2021-06" db="EMBL/GenBank/DDBJ databases">
        <authorList>
            <person name="Kallberg Y."/>
            <person name="Tangrot J."/>
            <person name="Rosling A."/>
        </authorList>
    </citation>
    <scope>NUCLEOTIDE SEQUENCE</scope>
    <source>
        <strain evidence="1">AU212A</strain>
    </source>
</reference>
<evidence type="ECO:0000313" key="2">
    <source>
        <dbReference type="Proteomes" id="UP000789860"/>
    </source>
</evidence>
<comment type="caution">
    <text evidence="1">The sequence shown here is derived from an EMBL/GenBank/DDBJ whole genome shotgun (WGS) entry which is preliminary data.</text>
</comment>
<keyword evidence="2" id="KW-1185">Reference proteome</keyword>
<sequence>KIKLDANQDIKIKVLASYIKFVATNDNNSNENNILKGSEEPVELETNLSSKEEENKKINTSNENEII</sequence>
<proteinExistence type="predicted"/>
<evidence type="ECO:0000313" key="1">
    <source>
        <dbReference type="EMBL" id="CAG8587755.1"/>
    </source>
</evidence>
<dbReference type="EMBL" id="CAJVPM010012358">
    <property type="protein sequence ID" value="CAG8587755.1"/>
    <property type="molecule type" value="Genomic_DNA"/>
</dbReference>
<name>A0ACA9MN58_9GLOM</name>